<reference evidence="2" key="1">
    <citation type="submission" date="2022-02" db="EMBL/GenBank/DDBJ databases">
        <title>Vibrio sp. nov, a new bacterium isolated from seawater.</title>
        <authorList>
            <person name="Yuan Y."/>
        </authorList>
    </citation>
    <scope>NUCLEOTIDE SEQUENCE</scope>
    <source>
        <strain evidence="2">ZSDZ65</strain>
    </source>
</reference>
<protein>
    <submittedName>
        <fullName evidence="2">CCGSCS motif protein</fullName>
    </submittedName>
</protein>
<organism evidence="2 3">
    <name type="scientific">Vibrio qingdaonensis</name>
    <dbReference type="NCBI Taxonomy" id="2829491"/>
    <lineage>
        <taxon>Bacteria</taxon>
        <taxon>Pseudomonadati</taxon>
        <taxon>Pseudomonadota</taxon>
        <taxon>Gammaproteobacteria</taxon>
        <taxon>Vibrionales</taxon>
        <taxon>Vibrionaceae</taxon>
        <taxon>Vibrio</taxon>
    </lineage>
</organism>
<sequence>MTLSIKKIFQKKDAQATQEKKPSSSEKMADKNNAEGKGKHDTPTGCCGSCS</sequence>
<accession>A0A9X3HWI6</accession>
<dbReference type="InterPro" id="IPR026481">
    <property type="entry name" value="CCGSCS"/>
</dbReference>
<dbReference type="AlphaFoldDB" id="A0A9X3HWI6"/>
<dbReference type="RefSeq" id="WP_265674241.1">
    <property type="nucleotide sequence ID" value="NZ_JAKRRY010000007.1"/>
</dbReference>
<evidence type="ECO:0000256" key="1">
    <source>
        <dbReference type="SAM" id="MobiDB-lite"/>
    </source>
</evidence>
<evidence type="ECO:0000313" key="2">
    <source>
        <dbReference type="EMBL" id="MCW8345832.1"/>
    </source>
</evidence>
<dbReference type="NCBIfam" id="TIGR04101">
    <property type="entry name" value="CCGSCS"/>
    <property type="match status" value="1"/>
</dbReference>
<feature type="compositionally biased region" description="Basic and acidic residues" evidence="1">
    <location>
        <begin position="10"/>
        <end position="42"/>
    </location>
</feature>
<feature type="region of interest" description="Disordered" evidence="1">
    <location>
        <begin position="1"/>
        <end position="51"/>
    </location>
</feature>
<dbReference type="EMBL" id="JAKRRY010000007">
    <property type="protein sequence ID" value="MCW8345832.1"/>
    <property type="molecule type" value="Genomic_DNA"/>
</dbReference>
<gene>
    <name evidence="2" type="ORF">MD535_07395</name>
</gene>
<proteinExistence type="predicted"/>
<keyword evidence="3" id="KW-1185">Reference proteome</keyword>
<dbReference type="Proteomes" id="UP001155587">
    <property type="component" value="Unassembled WGS sequence"/>
</dbReference>
<comment type="caution">
    <text evidence="2">The sequence shown here is derived from an EMBL/GenBank/DDBJ whole genome shotgun (WGS) entry which is preliminary data.</text>
</comment>
<evidence type="ECO:0000313" key="3">
    <source>
        <dbReference type="Proteomes" id="UP001155587"/>
    </source>
</evidence>
<name>A0A9X3HWI6_9VIBR</name>